<dbReference type="Gene3D" id="1.10.287.470">
    <property type="entry name" value="Helix hairpin bin"/>
    <property type="match status" value="1"/>
</dbReference>
<dbReference type="InterPro" id="IPR058625">
    <property type="entry name" value="MdtA-like_BSH"/>
</dbReference>
<evidence type="ECO:0000256" key="2">
    <source>
        <dbReference type="SAM" id="Coils"/>
    </source>
</evidence>
<dbReference type="GO" id="GO:0030313">
    <property type="term" value="C:cell envelope"/>
    <property type="evidence" value="ECO:0007669"/>
    <property type="project" value="UniProtKB-SubCell"/>
</dbReference>
<keyword evidence="2" id="KW-0175">Coiled coil</keyword>
<dbReference type="Proteomes" id="UP000284322">
    <property type="component" value="Unassembled WGS sequence"/>
</dbReference>
<feature type="domain" description="Multidrug resistance protein MdtA-like alpha-helical hairpin" evidence="4">
    <location>
        <begin position="139"/>
        <end position="205"/>
    </location>
</feature>
<evidence type="ECO:0000259" key="5">
    <source>
        <dbReference type="Pfam" id="PF25917"/>
    </source>
</evidence>
<dbReference type="Pfam" id="PF25963">
    <property type="entry name" value="Beta-barrel_AAEA"/>
    <property type="match status" value="1"/>
</dbReference>
<dbReference type="InterPro" id="IPR058634">
    <property type="entry name" value="AaeA-lik-b-barrel"/>
</dbReference>
<dbReference type="AlphaFoldDB" id="A0A419R3L4"/>
<dbReference type="PANTHER" id="PTHR30386">
    <property type="entry name" value="MEMBRANE FUSION SUBUNIT OF EMRAB-TOLC MULTIDRUG EFFLUX PUMP"/>
    <property type="match status" value="1"/>
</dbReference>
<evidence type="ECO:0000256" key="3">
    <source>
        <dbReference type="SAM" id="Phobius"/>
    </source>
</evidence>
<dbReference type="PANTHER" id="PTHR30386:SF19">
    <property type="entry name" value="MULTIDRUG EXPORT PROTEIN EMRA-RELATED"/>
    <property type="match status" value="1"/>
</dbReference>
<feature type="transmembrane region" description="Helical" evidence="3">
    <location>
        <begin position="25"/>
        <end position="46"/>
    </location>
</feature>
<dbReference type="GO" id="GO:0055085">
    <property type="term" value="P:transmembrane transport"/>
    <property type="evidence" value="ECO:0007669"/>
    <property type="project" value="InterPro"/>
</dbReference>
<dbReference type="InterPro" id="IPR050739">
    <property type="entry name" value="MFP"/>
</dbReference>
<dbReference type="EMBL" id="RAHJ01000014">
    <property type="protein sequence ID" value="RJX69111.1"/>
    <property type="molecule type" value="Genomic_DNA"/>
</dbReference>
<keyword evidence="3" id="KW-0812">Transmembrane</keyword>
<proteinExistence type="predicted"/>
<dbReference type="PRINTS" id="PR01490">
    <property type="entry name" value="RTXTOXIND"/>
</dbReference>
<dbReference type="SUPFAM" id="SSF111369">
    <property type="entry name" value="HlyD-like secretion proteins"/>
    <property type="match status" value="2"/>
</dbReference>
<organism evidence="7 8">
    <name type="scientific">Tsuneonella suprasediminis</name>
    <dbReference type="NCBI Taxonomy" id="2306996"/>
    <lineage>
        <taxon>Bacteria</taxon>
        <taxon>Pseudomonadati</taxon>
        <taxon>Pseudomonadota</taxon>
        <taxon>Alphaproteobacteria</taxon>
        <taxon>Sphingomonadales</taxon>
        <taxon>Erythrobacteraceae</taxon>
        <taxon>Tsuneonella</taxon>
    </lineage>
</organism>
<evidence type="ECO:0000259" key="4">
    <source>
        <dbReference type="Pfam" id="PF25876"/>
    </source>
</evidence>
<feature type="domain" description="p-hydroxybenzoic acid efflux pump subunit AaeA-like beta-barrel" evidence="6">
    <location>
        <begin position="281"/>
        <end position="359"/>
    </location>
</feature>
<evidence type="ECO:0000313" key="8">
    <source>
        <dbReference type="Proteomes" id="UP000284322"/>
    </source>
</evidence>
<dbReference type="RefSeq" id="WP_120107451.1">
    <property type="nucleotide sequence ID" value="NZ_RAHJ01000014.1"/>
</dbReference>
<evidence type="ECO:0000256" key="1">
    <source>
        <dbReference type="ARBA" id="ARBA00004196"/>
    </source>
</evidence>
<sequence length="381" mass="39692">MTDQTEAPAANGSEAVIPASKRKKLLIRLAIIVVALAALFVAYDWLIGSKIVSTDNAYVQGSNAMVTPLTSGKIVAVPVTETQMVKKGQLLFQIDDTDQKIAVAKAEADLAAARRQYRAVAAQGSAQADQAAAQAAGVAQAQAQLSAAQADLAKAQTDYNRRKSLQGTGAISADELTATTTALQAARARVAQLSAAVTQQQSQLRSAASNRQATLAPISGTTIEGSPAVQQAKAALDAAKLDLERTKVRAPVDGVVSQVTARVGQMIQRGSTAMVVVPVGSLYVDANFKETQLGKVRPGQTVELTSDFYGSDVVFHGKVVGFAGGTGAAFAPIPAQNATGNWIKVVQRLPVRIELDPKELAAHPLRVGLSMEAEIDVSGND</sequence>
<keyword evidence="3" id="KW-0472">Membrane</keyword>
<feature type="domain" description="Multidrug resistance protein MdtA-like barrel-sandwich hybrid" evidence="5">
    <location>
        <begin position="64"/>
        <end position="277"/>
    </location>
</feature>
<dbReference type="Gene3D" id="2.40.50.100">
    <property type="match status" value="1"/>
</dbReference>
<evidence type="ECO:0000259" key="6">
    <source>
        <dbReference type="Pfam" id="PF25963"/>
    </source>
</evidence>
<dbReference type="Pfam" id="PF25876">
    <property type="entry name" value="HH_MFP_RND"/>
    <property type="match status" value="1"/>
</dbReference>
<dbReference type="OrthoDB" id="9811754at2"/>
<comment type="caution">
    <text evidence="7">The sequence shown here is derived from an EMBL/GenBank/DDBJ whole genome shotgun (WGS) entry which is preliminary data.</text>
</comment>
<name>A0A419R3L4_9SPHN</name>
<dbReference type="Pfam" id="PF25917">
    <property type="entry name" value="BSH_RND"/>
    <property type="match status" value="1"/>
</dbReference>
<dbReference type="InterPro" id="IPR058624">
    <property type="entry name" value="MdtA-like_HH"/>
</dbReference>
<accession>A0A419R3L4</accession>
<reference evidence="7 8" key="1">
    <citation type="submission" date="2018-09" db="EMBL/GenBank/DDBJ databases">
        <title>Altererythrobacter sp.Ery1 and Ery12, the genome sequencing of novel strains in genus Alterythrobacter.</title>
        <authorList>
            <person name="Cheng H."/>
            <person name="Wu Y.-H."/>
            <person name="Fang C."/>
            <person name="Xu X.-W."/>
        </authorList>
    </citation>
    <scope>NUCLEOTIDE SEQUENCE [LARGE SCALE GENOMIC DNA]</scope>
    <source>
        <strain evidence="7 8">Ery12</strain>
    </source>
</reference>
<keyword evidence="3" id="KW-1133">Transmembrane helix</keyword>
<protein>
    <submittedName>
        <fullName evidence="7">HlyD family efflux transporter periplasmic adaptor subunit</fullName>
    </submittedName>
</protein>
<dbReference type="Gene3D" id="2.40.30.170">
    <property type="match status" value="1"/>
</dbReference>
<gene>
    <name evidence="7" type="ORF">D6858_04210</name>
</gene>
<keyword evidence="8" id="KW-1185">Reference proteome</keyword>
<evidence type="ECO:0000313" key="7">
    <source>
        <dbReference type="EMBL" id="RJX69111.1"/>
    </source>
</evidence>
<feature type="coiled-coil region" evidence="2">
    <location>
        <begin position="103"/>
        <end position="158"/>
    </location>
</feature>
<comment type="subcellular location">
    <subcellularLocation>
        <location evidence="1">Cell envelope</location>
    </subcellularLocation>
</comment>